<reference evidence="1 2" key="1">
    <citation type="submission" date="2015-09" db="EMBL/GenBank/DDBJ databases">
        <authorList>
            <consortium name="Pathogen Informatics"/>
        </authorList>
    </citation>
    <scope>NUCLEOTIDE SEQUENCE [LARGE SCALE GENOMIC DNA]</scope>
    <source>
        <strain evidence="1 2">2789STDY5608854</strain>
    </source>
</reference>
<evidence type="ECO:0008006" key="3">
    <source>
        <dbReference type="Google" id="ProtNLM"/>
    </source>
</evidence>
<gene>
    <name evidence="1" type="ORF">ERS852411_02877</name>
</gene>
<dbReference type="Proteomes" id="UP000095746">
    <property type="component" value="Unassembled WGS sequence"/>
</dbReference>
<proteinExistence type="predicted"/>
<evidence type="ECO:0000313" key="1">
    <source>
        <dbReference type="EMBL" id="CUP24223.1"/>
    </source>
</evidence>
<dbReference type="AlphaFoldDB" id="A0A174LJD0"/>
<evidence type="ECO:0000313" key="2">
    <source>
        <dbReference type="Proteomes" id="UP000095746"/>
    </source>
</evidence>
<organism evidence="1 2">
    <name type="scientific">Flavonifractor plautii</name>
    <name type="common">Fusobacterium plautii</name>
    <dbReference type="NCBI Taxonomy" id="292800"/>
    <lineage>
        <taxon>Bacteria</taxon>
        <taxon>Bacillati</taxon>
        <taxon>Bacillota</taxon>
        <taxon>Clostridia</taxon>
        <taxon>Eubacteriales</taxon>
        <taxon>Oscillospiraceae</taxon>
        <taxon>Flavonifractor</taxon>
    </lineage>
</organism>
<accession>A0A174LJD0</accession>
<name>A0A174LJD0_FLAPL</name>
<protein>
    <recommendedName>
        <fullName evidence="3">NAD-specific glutamate dehydrogenase</fullName>
    </recommendedName>
</protein>
<dbReference type="EMBL" id="CYZT01000294">
    <property type="protein sequence ID" value="CUP24223.1"/>
    <property type="molecule type" value="Genomic_DNA"/>
</dbReference>
<sequence>MDELQHLGGEQPALAHLVALAQIALDEAAEILEGAGSAEAALLHGGDHGPLALLHIALEHLAHLFLHPLAAVDVHVHLAVVDLEDDEVGQAGDHRLGPLGQEKLLQIVVAQGGVFDVDLAHHADPYLGLPGHGDGLEGGHNAVKVGHHALEGEALALVHGLQKLSLHGLDGLVSLAPADLVGADLVGGLYDDVAVHHGEHRLAQGVEPQLEAGVGLQARQVDRDDGDIAQTCFLQRFAQQMDVVGGPASTAGLGDEQRHLMHVVLAALHRVDELADDQQGGVTGVVVDVLEPLIHDAPVVGGEHLHVEALGLQNPGHQAEVHREHGGEEDGVLLLHLLGEQQPSVFVVY</sequence>